<reference evidence="1" key="3">
    <citation type="journal article" date="2017" name="Nature">
        <title>Genome sequence of the progenitor of the wheat D genome Aegilops tauschii.</title>
        <authorList>
            <person name="Luo M.C."/>
            <person name="Gu Y.Q."/>
            <person name="Puiu D."/>
            <person name="Wang H."/>
            <person name="Twardziok S.O."/>
            <person name="Deal K.R."/>
            <person name="Huo N."/>
            <person name="Zhu T."/>
            <person name="Wang L."/>
            <person name="Wang Y."/>
            <person name="McGuire P.E."/>
            <person name="Liu S."/>
            <person name="Long H."/>
            <person name="Ramasamy R.K."/>
            <person name="Rodriguez J.C."/>
            <person name="Van S.L."/>
            <person name="Yuan L."/>
            <person name="Wang Z."/>
            <person name="Xia Z."/>
            <person name="Xiao L."/>
            <person name="Anderson O.D."/>
            <person name="Ouyang S."/>
            <person name="Liang Y."/>
            <person name="Zimin A.V."/>
            <person name="Pertea G."/>
            <person name="Qi P."/>
            <person name="Bennetzen J.L."/>
            <person name="Dai X."/>
            <person name="Dawson M.W."/>
            <person name="Muller H.G."/>
            <person name="Kugler K."/>
            <person name="Rivarola-Duarte L."/>
            <person name="Spannagl M."/>
            <person name="Mayer K.F.X."/>
            <person name="Lu F.H."/>
            <person name="Bevan M.W."/>
            <person name="Leroy P."/>
            <person name="Li P."/>
            <person name="You F.M."/>
            <person name="Sun Q."/>
            <person name="Liu Z."/>
            <person name="Lyons E."/>
            <person name="Wicker T."/>
            <person name="Salzberg S.L."/>
            <person name="Devos K.M."/>
            <person name="Dvorak J."/>
        </authorList>
    </citation>
    <scope>NUCLEOTIDE SEQUENCE [LARGE SCALE GENOMIC DNA]</scope>
    <source>
        <strain evidence="1">cv. AL8/78</strain>
    </source>
</reference>
<reference evidence="1" key="5">
    <citation type="journal article" date="2021" name="G3 (Bethesda)">
        <title>Aegilops tauschii genome assembly Aet v5.0 features greater sequence contiguity and improved annotation.</title>
        <authorList>
            <person name="Wang L."/>
            <person name="Zhu T."/>
            <person name="Rodriguez J.C."/>
            <person name="Deal K.R."/>
            <person name="Dubcovsky J."/>
            <person name="McGuire P.E."/>
            <person name="Lux T."/>
            <person name="Spannagl M."/>
            <person name="Mayer K.F.X."/>
            <person name="Baldrich P."/>
            <person name="Meyers B.C."/>
            <person name="Huo N."/>
            <person name="Gu Y.Q."/>
            <person name="Zhou H."/>
            <person name="Devos K.M."/>
            <person name="Bennetzen J.L."/>
            <person name="Unver T."/>
            <person name="Budak H."/>
            <person name="Gulick P.J."/>
            <person name="Galiba G."/>
            <person name="Kalapos B."/>
            <person name="Nelson D.R."/>
            <person name="Li P."/>
            <person name="You F.M."/>
            <person name="Luo M.C."/>
            <person name="Dvorak J."/>
        </authorList>
    </citation>
    <scope>NUCLEOTIDE SEQUENCE [LARGE SCALE GENOMIC DNA]</scope>
    <source>
        <strain evidence="1">cv. AL8/78</strain>
    </source>
</reference>
<proteinExistence type="predicted"/>
<organism evidence="1 2">
    <name type="scientific">Aegilops tauschii subsp. strangulata</name>
    <name type="common">Goatgrass</name>
    <dbReference type="NCBI Taxonomy" id="200361"/>
    <lineage>
        <taxon>Eukaryota</taxon>
        <taxon>Viridiplantae</taxon>
        <taxon>Streptophyta</taxon>
        <taxon>Embryophyta</taxon>
        <taxon>Tracheophyta</taxon>
        <taxon>Spermatophyta</taxon>
        <taxon>Magnoliopsida</taxon>
        <taxon>Liliopsida</taxon>
        <taxon>Poales</taxon>
        <taxon>Poaceae</taxon>
        <taxon>BOP clade</taxon>
        <taxon>Pooideae</taxon>
        <taxon>Triticodae</taxon>
        <taxon>Triticeae</taxon>
        <taxon>Triticinae</taxon>
        <taxon>Aegilops</taxon>
    </lineage>
</organism>
<keyword evidence="2" id="KW-1185">Reference proteome</keyword>
<dbReference type="Proteomes" id="UP000015105">
    <property type="component" value="Chromosome 3D"/>
</dbReference>
<dbReference type="Gramene" id="AET3Gv20786100.2">
    <property type="protein sequence ID" value="AET3Gv20786100.2"/>
    <property type="gene ID" value="AET3Gv20786100"/>
</dbReference>
<evidence type="ECO:0008006" key="3">
    <source>
        <dbReference type="Google" id="ProtNLM"/>
    </source>
</evidence>
<evidence type="ECO:0000313" key="1">
    <source>
        <dbReference type="EnsemblPlants" id="AET3Gv20786100.2"/>
    </source>
</evidence>
<protein>
    <recommendedName>
        <fullName evidence="3">3-beta hydroxysteroid dehydrogenase/isomerase domain-containing protein</fullName>
    </recommendedName>
</protein>
<reference evidence="2" key="1">
    <citation type="journal article" date="2014" name="Science">
        <title>Ancient hybridizations among the ancestral genomes of bread wheat.</title>
        <authorList>
            <consortium name="International Wheat Genome Sequencing Consortium,"/>
            <person name="Marcussen T."/>
            <person name="Sandve S.R."/>
            <person name="Heier L."/>
            <person name="Spannagl M."/>
            <person name="Pfeifer M."/>
            <person name="Jakobsen K.S."/>
            <person name="Wulff B.B."/>
            <person name="Steuernagel B."/>
            <person name="Mayer K.F."/>
            <person name="Olsen O.A."/>
        </authorList>
    </citation>
    <scope>NUCLEOTIDE SEQUENCE [LARGE SCALE GENOMIC DNA]</scope>
    <source>
        <strain evidence="2">cv. AL8/78</strain>
    </source>
</reference>
<reference evidence="2" key="2">
    <citation type="journal article" date="2017" name="Nat. Plants">
        <title>The Aegilops tauschii genome reveals multiple impacts of transposons.</title>
        <authorList>
            <person name="Zhao G."/>
            <person name="Zou C."/>
            <person name="Li K."/>
            <person name="Wang K."/>
            <person name="Li T."/>
            <person name="Gao L."/>
            <person name="Zhang X."/>
            <person name="Wang H."/>
            <person name="Yang Z."/>
            <person name="Liu X."/>
            <person name="Jiang W."/>
            <person name="Mao L."/>
            <person name="Kong X."/>
            <person name="Jiao Y."/>
            <person name="Jia J."/>
        </authorList>
    </citation>
    <scope>NUCLEOTIDE SEQUENCE [LARGE SCALE GENOMIC DNA]</scope>
    <source>
        <strain evidence="2">cv. AL8/78</strain>
    </source>
</reference>
<evidence type="ECO:0000313" key="2">
    <source>
        <dbReference type="Proteomes" id="UP000015105"/>
    </source>
</evidence>
<accession>A0A453FUL7</accession>
<dbReference type="AlphaFoldDB" id="A0A453FUL7"/>
<dbReference type="EnsemblPlants" id="AET3Gv20786100.2">
    <property type="protein sequence ID" value="AET3Gv20786100.2"/>
    <property type="gene ID" value="AET3Gv20786100"/>
</dbReference>
<dbReference type="InterPro" id="IPR036291">
    <property type="entry name" value="NAD(P)-bd_dom_sf"/>
</dbReference>
<name>A0A453FUL7_AEGTS</name>
<sequence length="142" mass="15773">MNRVDARLFDRTDFPEDEAETKHLQALDGADTRLRLFQMDLLDPASVRPAVEGVHGVFHLASPVILQPAQDPEATFLSFSTIITPLPRHSSDFRVPSLHSLNNIRKLTGSLIDRRRTSCCCRRSTARSTSSARRKTAGSSVS</sequence>
<dbReference type="SUPFAM" id="SSF51735">
    <property type="entry name" value="NAD(P)-binding Rossmann-fold domains"/>
    <property type="match status" value="1"/>
</dbReference>
<reference evidence="1" key="4">
    <citation type="submission" date="2019-03" db="UniProtKB">
        <authorList>
            <consortium name="EnsemblPlants"/>
        </authorList>
    </citation>
    <scope>IDENTIFICATION</scope>
</reference>
<dbReference type="Gene3D" id="3.40.50.720">
    <property type="entry name" value="NAD(P)-binding Rossmann-like Domain"/>
    <property type="match status" value="1"/>
</dbReference>